<dbReference type="HOGENOM" id="CLU_069356_21_0_11"/>
<dbReference type="Proteomes" id="UP000028492">
    <property type="component" value="Chromosome"/>
</dbReference>
<dbReference type="PROSITE" id="PS50977">
    <property type="entry name" value="HTH_TETR_2"/>
    <property type="match status" value="1"/>
</dbReference>
<organism evidence="4 5">
    <name type="scientific">Amycolatopsis japonica</name>
    <dbReference type="NCBI Taxonomy" id="208439"/>
    <lineage>
        <taxon>Bacteria</taxon>
        <taxon>Bacillati</taxon>
        <taxon>Actinomycetota</taxon>
        <taxon>Actinomycetes</taxon>
        <taxon>Pseudonocardiales</taxon>
        <taxon>Pseudonocardiaceae</taxon>
        <taxon>Amycolatopsis</taxon>
        <taxon>Amycolatopsis japonica group</taxon>
    </lineage>
</organism>
<dbReference type="Pfam" id="PF17940">
    <property type="entry name" value="TetR_C_31"/>
    <property type="match status" value="1"/>
</dbReference>
<dbReference type="KEGG" id="aja:AJAP_29315"/>
<dbReference type="STRING" id="208439.AJAP_29315"/>
<evidence type="ECO:0000313" key="4">
    <source>
        <dbReference type="EMBL" id="AIG78696.1"/>
    </source>
</evidence>
<dbReference type="EMBL" id="CP008953">
    <property type="protein sequence ID" value="AIG78696.1"/>
    <property type="molecule type" value="Genomic_DNA"/>
</dbReference>
<dbReference type="AlphaFoldDB" id="A0A075V260"/>
<evidence type="ECO:0000259" key="3">
    <source>
        <dbReference type="PROSITE" id="PS50977"/>
    </source>
</evidence>
<keyword evidence="5" id="KW-1185">Reference proteome</keyword>
<dbReference type="InterPro" id="IPR009057">
    <property type="entry name" value="Homeodomain-like_sf"/>
</dbReference>
<dbReference type="Gene3D" id="1.10.357.10">
    <property type="entry name" value="Tetracycline Repressor, domain 2"/>
    <property type="match status" value="1"/>
</dbReference>
<protein>
    <recommendedName>
        <fullName evidence="3">HTH tetR-type domain-containing protein</fullName>
    </recommendedName>
</protein>
<keyword evidence="1 2" id="KW-0238">DNA-binding</keyword>
<dbReference type="GO" id="GO:0003677">
    <property type="term" value="F:DNA binding"/>
    <property type="evidence" value="ECO:0007669"/>
    <property type="project" value="UniProtKB-UniRule"/>
</dbReference>
<name>A0A075V260_9PSEU</name>
<accession>A0A075V260</accession>
<evidence type="ECO:0000313" key="5">
    <source>
        <dbReference type="Proteomes" id="UP000028492"/>
    </source>
</evidence>
<sequence>MRQNPERRTALTDAAITVLAREGARGLTYRAVDVEADVPPGTTSNYFRNRDQLLGEVGVRVQERLSAPAEVMANPQAESPSHDRVGVLLGELMGRLTGHREPYLALLELRLEATRRPDLSAALTKTVREGIDMSVDWHVAAGMPGGRAEVLLMYLALTGLTVERLTLPEVLADVTDEEVIRIIVDRVLPS</sequence>
<dbReference type="RefSeq" id="WP_038517139.1">
    <property type="nucleotide sequence ID" value="NZ_CP008953.1"/>
</dbReference>
<dbReference type="Pfam" id="PF00440">
    <property type="entry name" value="TetR_N"/>
    <property type="match status" value="1"/>
</dbReference>
<dbReference type="InterPro" id="IPR001647">
    <property type="entry name" value="HTH_TetR"/>
</dbReference>
<gene>
    <name evidence="4" type="ORF">AJAP_29315</name>
</gene>
<feature type="DNA-binding region" description="H-T-H motif" evidence="2">
    <location>
        <begin position="28"/>
        <end position="47"/>
    </location>
</feature>
<dbReference type="InterPro" id="IPR041583">
    <property type="entry name" value="TetR_C_31"/>
</dbReference>
<reference evidence="4 5" key="1">
    <citation type="journal article" date="2014" name="J. Biotechnol.">
        <title>Complete genome sequence of the actinobacterium Amycolatopsis japonica MG417-CF17(T) (=DSM 44213T) producing (S,S)-N,N'-ethylenediaminedisuccinic acid.</title>
        <authorList>
            <person name="Stegmann E."/>
            <person name="Albersmeier A."/>
            <person name="Spohn M."/>
            <person name="Gert H."/>
            <person name="Weber T."/>
            <person name="Wohlleben W."/>
            <person name="Kalinowski J."/>
            <person name="Ruckert C."/>
        </authorList>
    </citation>
    <scope>NUCLEOTIDE SEQUENCE [LARGE SCALE GENOMIC DNA]</scope>
    <source>
        <strain evidence="5">MG417-CF17 (DSM 44213)</strain>
    </source>
</reference>
<dbReference type="eggNOG" id="COG3226">
    <property type="taxonomic scope" value="Bacteria"/>
</dbReference>
<evidence type="ECO:0000256" key="1">
    <source>
        <dbReference type="ARBA" id="ARBA00023125"/>
    </source>
</evidence>
<proteinExistence type="predicted"/>
<feature type="domain" description="HTH tetR-type" evidence="3">
    <location>
        <begin position="5"/>
        <end position="65"/>
    </location>
</feature>
<evidence type="ECO:0000256" key="2">
    <source>
        <dbReference type="PROSITE-ProRule" id="PRU00335"/>
    </source>
</evidence>
<dbReference type="SUPFAM" id="SSF46689">
    <property type="entry name" value="Homeodomain-like"/>
    <property type="match status" value="1"/>
</dbReference>